<reference evidence="3" key="1">
    <citation type="journal article" date="2020" name="Appl. Environ. Microbiol.">
        <title>Diazotrophic Anaeromyxobacter Isolates from Soils.</title>
        <authorList>
            <person name="Masuda Y."/>
            <person name="Yamanaka H."/>
            <person name="Xu Z.X."/>
            <person name="Shiratori Y."/>
            <person name="Aono T."/>
            <person name="Amachi S."/>
            <person name="Senoo K."/>
            <person name="Itoh H."/>
        </authorList>
    </citation>
    <scope>NUCLEOTIDE SEQUENCE [LARGE SCALE GENOMIC DNA]</scope>
    <source>
        <strain evidence="3">R267</strain>
    </source>
</reference>
<dbReference type="RefSeq" id="WP_235969669.1">
    <property type="nucleotide sequence ID" value="NZ_BJTG01000008.1"/>
</dbReference>
<sequence length="148" mass="16686">MNRSNFGRVSGVVIDVCRADGAWFDRGELGEIRRFLREGGLERYDRRRRVDHAIRSGHEPAPASRRDVSLDDIYDVLVGGDGGSDVPSRIPRLLVAAVSAAVGGWFLWIAFHPRGYSRSFGLGRVVIGLTCLYFAWRAVEQWAARRRR</sequence>
<dbReference type="Proteomes" id="UP000503640">
    <property type="component" value="Unassembled WGS sequence"/>
</dbReference>
<gene>
    <name evidence="2" type="ORF">AMYX_32550</name>
</gene>
<keyword evidence="1" id="KW-0812">Transmembrane</keyword>
<evidence type="ECO:0000313" key="3">
    <source>
        <dbReference type="Proteomes" id="UP000503640"/>
    </source>
</evidence>
<comment type="caution">
    <text evidence="2">The sequence shown here is derived from an EMBL/GenBank/DDBJ whole genome shotgun (WGS) entry which is preliminary data.</text>
</comment>
<keyword evidence="1" id="KW-0472">Membrane</keyword>
<protein>
    <submittedName>
        <fullName evidence="2">Uncharacterized protein</fullName>
    </submittedName>
</protein>
<feature type="transmembrane region" description="Helical" evidence="1">
    <location>
        <begin position="122"/>
        <end position="139"/>
    </location>
</feature>
<evidence type="ECO:0000256" key="1">
    <source>
        <dbReference type="SAM" id="Phobius"/>
    </source>
</evidence>
<keyword evidence="1" id="KW-1133">Transmembrane helix</keyword>
<dbReference type="EMBL" id="BJTG01000008">
    <property type="protein sequence ID" value="GEJ58514.1"/>
    <property type="molecule type" value="Genomic_DNA"/>
</dbReference>
<organism evidence="2 3">
    <name type="scientific">Anaeromyxobacter diazotrophicus</name>
    <dbReference type="NCBI Taxonomy" id="2590199"/>
    <lineage>
        <taxon>Bacteria</taxon>
        <taxon>Pseudomonadati</taxon>
        <taxon>Myxococcota</taxon>
        <taxon>Myxococcia</taxon>
        <taxon>Myxococcales</taxon>
        <taxon>Cystobacterineae</taxon>
        <taxon>Anaeromyxobacteraceae</taxon>
        <taxon>Anaeromyxobacter</taxon>
    </lineage>
</organism>
<feature type="transmembrane region" description="Helical" evidence="1">
    <location>
        <begin position="93"/>
        <end position="110"/>
    </location>
</feature>
<keyword evidence="3" id="KW-1185">Reference proteome</keyword>
<name>A0A7I9VQ31_9BACT</name>
<evidence type="ECO:0000313" key="2">
    <source>
        <dbReference type="EMBL" id="GEJ58514.1"/>
    </source>
</evidence>
<accession>A0A7I9VQ31</accession>
<dbReference type="AlphaFoldDB" id="A0A7I9VQ31"/>
<proteinExistence type="predicted"/>